<sequence length="314" mass="34133">MARAWREREPSARVAAARAALAARPDCAPALLLLAEEDAPTVLEVRTAHGPTMAERVLRRAWRAGEAAWRARISGGAGGAGARRQAAVLAHVKRRLAMCARRLGRLRDAARMFRELARDAPPALHALHTHENLIEVLLEQRAYADVQAVVARYEECASTRSACSVYTTALLRARAAAAAAPPARQHLELAALEAMRRAVEFNPHVPAYLLELRALALPPEHVVRRGDSEALAYAFCHLQHWRHVDGALRLLALAVQVPRTLHTVHCKLHTAHGILQRGARLRLLPPAALAPRGRRAAAAGARRAGAAHTAHCTL</sequence>
<dbReference type="Proteomes" id="UP000691718">
    <property type="component" value="Unassembled WGS sequence"/>
</dbReference>
<comment type="similarity">
    <text evidence="2">Belongs to the ST7 family.</text>
</comment>
<evidence type="ECO:0000313" key="7">
    <source>
        <dbReference type="EMBL" id="CAG4938432.1"/>
    </source>
</evidence>
<keyword evidence="3" id="KW-0812">Transmembrane</keyword>
<proteinExistence type="inferred from homology"/>
<comment type="subcellular location">
    <subcellularLocation>
        <location evidence="1">Membrane</location>
        <topology evidence="1">Multi-pass membrane protein</topology>
    </subcellularLocation>
</comment>
<evidence type="ECO:0000313" key="8">
    <source>
        <dbReference type="Proteomes" id="UP000691718"/>
    </source>
</evidence>
<keyword evidence="4" id="KW-1133">Transmembrane helix</keyword>
<keyword evidence="5" id="KW-0472">Membrane</keyword>
<reference evidence="7" key="1">
    <citation type="submission" date="2021-04" db="EMBL/GenBank/DDBJ databases">
        <authorList>
            <person name="Tunstrom K."/>
        </authorList>
    </citation>
    <scope>NUCLEOTIDE SEQUENCE</scope>
</reference>
<evidence type="ECO:0000256" key="1">
    <source>
        <dbReference type="ARBA" id="ARBA00004141"/>
    </source>
</evidence>
<gene>
    <name evidence="7" type="ORF">PAPOLLO_LOCUS1625</name>
</gene>
<protein>
    <recommendedName>
        <fullName evidence="6">Protein ST7 homolog</fullName>
    </recommendedName>
</protein>
<dbReference type="PANTHER" id="PTHR12745:SF6">
    <property type="entry name" value="PROTEIN ST7 HOMOLOG"/>
    <property type="match status" value="1"/>
</dbReference>
<evidence type="ECO:0000256" key="2">
    <source>
        <dbReference type="ARBA" id="ARBA00009751"/>
    </source>
</evidence>
<dbReference type="PANTHER" id="PTHR12745">
    <property type="entry name" value="SUPPRESSION OF TUMORIGENICITY 7"/>
    <property type="match status" value="1"/>
</dbReference>
<keyword evidence="8" id="KW-1185">Reference proteome</keyword>
<evidence type="ECO:0000256" key="6">
    <source>
        <dbReference type="ARBA" id="ARBA00040270"/>
    </source>
</evidence>
<dbReference type="OrthoDB" id="5914722at2759"/>
<organism evidence="7 8">
    <name type="scientific">Parnassius apollo</name>
    <name type="common">Apollo butterfly</name>
    <name type="synonym">Papilio apollo</name>
    <dbReference type="NCBI Taxonomy" id="110799"/>
    <lineage>
        <taxon>Eukaryota</taxon>
        <taxon>Metazoa</taxon>
        <taxon>Ecdysozoa</taxon>
        <taxon>Arthropoda</taxon>
        <taxon>Hexapoda</taxon>
        <taxon>Insecta</taxon>
        <taxon>Pterygota</taxon>
        <taxon>Neoptera</taxon>
        <taxon>Endopterygota</taxon>
        <taxon>Lepidoptera</taxon>
        <taxon>Glossata</taxon>
        <taxon>Ditrysia</taxon>
        <taxon>Papilionoidea</taxon>
        <taxon>Papilionidae</taxon>
        <taxon>Parnassiinae</taxon>
        <taxon>Parnassini</taxon>
        <taxon>Parnassius</taxon>
        <taxon>Parnassius</taxon>
    </lineage>
</organism>
<dbReference type="AlphaFoldDB" id="A0A8S3W397"/>
<evidence type="ECO:0000256" key="4">
    <source>
        <dbReference type="ARBA" id="ARBA00022989"/>
    </source>
</evidence>
<comment type="caution">
    <text evidence="7">The sequence shown here is derived from an EMBL/GenBank/DDBJ whole genome shotgun (WGS) entry which is preliminary data.</text>
</comment>
<name>A0A8S3W397_PARAO</name>
<evidence type="ECO:0000256" key="3">
    <source>
        <dbReference type="ARBA" id="ARBA00022692"/>
    </source>
</evidence>
<dbReference type="EMBL" id="CAJQZP010000095">
    <property type="protein sequence ID" value="CAG4938432.1"/>
    <property type="molecule type" value="Genomic_DNA"/>
</dbReference>
<evidence type="ECO:0000256" key="5">
    <source>
        <dbReference type="ARBA" id="ARBA00023136"/>
    </source>
</evidence>
<dbReference type="InterPro" id="IPR007311">
    <property type="entry name" value="ST7"/>
</dbReference>
<dbReference type="Pfam" id="PF04184">
    <property type="entry name" value="ST7"/>
    <property type="match status" value="1"/>
</dbReference>
<accession>A0A8S3W397</accession>
<dbReference type="GO" id="GO:0016020">
    <property type="term" value="C:membrane"/>
    <property type="evidence" value="ECO:0007669"/>
    <property type="project" value="UniProtKB-SubCell"/>
</dbReference>